<dbReference type="EMBL" id="LGSR01000029">
    <property type="protein sequence ID" value="KOS16763.1"/>
    <property type="molecule type" value="Genomic_DNA"/>
</dbReference>
<evidence type="ECO:0000313" key="15">
    <source>
        <dbReference type="Proteomes" id="UP000053831"/>
    </source>
</evidence>
<feature type="region of interest" description="Disordered" evidence="12">
    <location>
        <begin position="180"/>
        <end position="200"/>
    </location>
</feature>
<evidence type="ECO:0000259" key="13">
    <source>
        <dbReference type="PROSITE" id="PS51695"/>
    </source>
</evidence>
<dbReference type="GO" id="GO:0004252">
    <property type="term" value="F:serine-type endopeptidase activity"/>
    <property type="evidence" value="ECO:0007669"/>
    <property type="project" value="UniProtKB-UniRule"/>
</dbReference>
<feature type="active site" description="Charge relay system" evidence="11">
    <location>
        <position position="286"/>
    </location>
</feature>
<dbReference type="CDD" id="cd11377">
    <property type="entry name" value="Pro-peptidase_S53"/>
    <property type="match status" value="1"/>
</dbReference>
<dbReference type="PANTHER" id="PTHR14218">
    <property type="entry name" value="PROTEASE S8 TRIPEPTIDYL PEPTIDASE I CLN2"/>
    <property type="match status" value="1"/>
</dbReference>
<dbReference type="EC" id="3.4.14.10" evidence="4"/>
<reference evidence="14 15" key="1">
    <citation type="submission" date="2015-07" db="EMBL/GenBank/DDBJ databases">
        <title>The genome of the fungus Escovopsis weberi, a specialized disease agent of ant agriculture.</title>
        <authorList>
            <person name="de Man T.J."/>
            <person name="Stajich J.E."/>
            <person name="Kubicek C.P."/>
            <person name="Chenthamara K."/>
            <person name="Atanasova L."/>
            <person name="Druzhinina I.S."/>
            <person name="Birnbaum S."/>
            <person name="Barribeau S.M."/>
            <person name="Teiling C."/>
            <person name="Suen G."/>
            <person name="Currie C."/>
            <person name="Gerardo N.M."/>
        </authorList>
    </citation>
    <scope>NUCLEOTIDE SEQUENCE [LARGE SCALE GENOMIC DNA]</scope>
</reference>
<dbReference type="InterPro" id="IPR036852">
    <property type="entry name" value="Peptidase_S8/S53_dom_sf"/>
</dbReference>
<keyword evidence="7 11" id="KW-0378">Hydrolase</keyword>
<evidence type="ECO:0000256" key="2">
    <source>
        <dbReference type="ARBA" id="ARBA00002451"/>
    </source>
</evidence>
<dbReference type="SMART" id="SM00944">
    <property type="entry name" value="Pro-kuma_activ"/>
    <property type="match status" value="1"/>
</dbReference>
<feature type="active site" description="Charge relay system" evidence="11">
    <location>
        <position position="290"/>
    </location>
</feature>
<dbReference type="InterPro" id="IPR050819">
    <property type="entry name" value="Tripeptidyl-peptidase_I"/>
</dbReference>
<keyword evidence="9 11" id="KW-0106">Calcium</keyword>
<dbReference type="Gene3D" id="3.40.50.200">
    <property type="entry name" value="Peptidase S8/S53 domain"/>
    <property type="match status" value="1"/>
</dbReference>
<feature type="domain" description="Peptidase S53" evidence="13">
    <location>
        <begin position="212"/>
        <end position="630"/>
    </location>
</feature>
<dbReference type="Pfam" id="PF09286">
    <property type="entry name" value="Pro-kuma_activ"/>
    <property type="match status" value="1"/>
</dbReference>
<evidence type="ECO:0000313" key="14">
    <source>
        <dbReference type="EMBL" id="KOS16763.1"/>
    </source>
</evidence>
<comment type="function">
    <text evidence="2">Secreted tripeptidyl-peptidase which degrades proteins at acidic pHs and is involved in virulence.</text>
</comment>
<dbReference type="InterPro" id="IPR015366">
    <property type="entry name" value="S53_propep"/>
</dbReference>
<feature type="binding site" evidence="11">
    <location>
        <position position="610"/>
    </location>
    <ligand>
        <name>Ca(2+)</name>
        <dbReference type="ChEBI" id="CHEBI:29108"/>
    </ligand>
</feature>
<evidence type="ECO:0000256" key="8">
    <source>
        <dbReference type="ARBA" id="ARBA00022825"/>
    </source>
</evidence>
<dbReference type="GO" id="GO:0008240">
    <property type="term" value="F:tripeptidyl-peptidase activity"/>
    <property type="evidence" value="ECO:0007669"/>
    <property type="project" value="UniProtKB-EC"/>
</dbReference>
<comment type="caution">
    <text evidence="14">The sequence shown here is derived from an EMBL/GenBank/DDBJ whole genome shotgun (WGS) entry which is preliminary data.</text>
</comment>
<protein>
    <recommendedName>
        <fullName evidence="4">tripeptidyl-peptidase II</fullName>
        <ecNumber evidence="4">3.4.14.10</ecNumber>
    </recommendedName>
</protein>
<keyword evidence="6 11" id="KW-0479">Metal-binding</keyword>
<comment type="cofactor">
    <cofactor evidence="11">
        <name>Ca(2+)</name>
        <dbReference type="ChEBI" id="CHEBI:29108"/>
    </cofactor>
    <text evidence="11">Binds 1 Ca(2+) ion per subunit.</text>
</comment>
<keyword evidence="15" id="KW-1185">Reference proteome</keyword>
<proteinExistence type="predicted"/>
<organism evidence="14 15">
    <name type="scientific">Escovopsis weberi</name>
    <dbReference type="NCBI Taxonomy" id="150374"/>
    <lineage>
        <taxon>Eukaryota</taxon>
        <taxon>Fungi</taxon>
        <taxon>Dikarya</taxon>
        <taxon>Ascomycota</taxon>
        <taxon>Pezizomycotina</taxon>
        <taxon>Sordariomycetes</taxon>
        <taxon>Hypocreomycetidae</taxon>
        <taxon>Hypocreales</taxon>
        <taxon>Hypocreaceae</taxon>
        <taxon>Escovopsis</taxon>
    </lineage>
</organism>
<dbReference type="CDD" id="cd04056">
    <property type="entry name" value="Peptidases_S53"/>
    <property type="match status" value="1"/>
</dbReference>
<keyword evidence="5 11" id="KW-0645">Protease</keyword>
<dbReference type="PANTHER" id="PTHR14218:SF19">
    <property type="entry name" value="SERINE PROTEASE AORO, PUTATIVE (AFU_ORTHOLOGUE AFUA_6G10250)-RELATED"/>
    <property type="match status" value="1"/>
</dbReference>
<feature type="binding site" evidence="11">
    <location>
        <position position="608"/>
    </location>
    <ligand>
        <name>Ca(2+)</name>
        <dbReference type="ChEBI" id="CHEBI:29108"/>
    </ligand>
</feature>
<dbReference type="InterPro" id="IPR000209">
    <property type="entry name" value="Peptidase_S8/S53_dom"/>
</dbReference>
<evidence type="ECO:0000256" key="10">
    <source>
        <dbReference type="ARBA" id="ARBA00023145"/>
    </source>
</evidence>
<comment type="subcellular location">
    <subcellularLocation>
        <location evidence="3">Secreted</location>
        <location evidence="3">Extracellular space</location>
    </subcellularLocation>
</comment>
<evidence type="ECO:0000256" key="6">
    <source>
        <dbReference type="ARBA" id="ARBA00022723"/>
    </source>
</evidence>
<comment type="catalytic activity">
    <reaction evidence="1">
        <text>Release of an N-terminal tripeptide from a polypeptide.</text>
        <dbReference type="EC" id="3.4.14.10"/>
    </reaction>
</comment>
<gene>
    <name evidence="14" type="ORF">ESCO_004957</name>
</gene>
<dbReference type="PROSITE" id="PS51695">
    <property type="entry name" value="SEDOLISIN"/>
    <property type="match status" value="1"/>
</dbReference>
<dbReference type="OrthoDB" id="409122at2759"/>
<evidence type="ECO:0000256" key="4">
    <source>
        <dbReference type="ARBA" id="ARBA00012462"/>
    </source>
</evidence>
<keyword evidence="8 11" id="KW-0720">Serine protease</keyword>
<dbReference type="InterPro" id="IPR030400">
    <property type="entry name" value="Sedolisin_dom"/>
</dbReference>
<evidence type="ECO:0000256" key="1">
    <source>
        <dbReference type="ARBA" id="ARBA00001910"/>
    </source>
</evidence>
<keyword evidence="10" id="KW-0865">Zymogen</keyword>
<dbReference type="SUPFAM" id="SSF52743">
    <property type="entry name" value="Subtilisin-like"/>
    <property type="match status" value="1"/>
</dbReference>
<dbReference type="Pfam" id="PF00082">
    <property type="entry name" value="Peptidase_S8"/>
    <property type="match status" value="1"/>
</dbReference>
<evidence type="ECO:0000256" key="5">
    <source>
        <dbReference type="ARBA" id="ARBA00022670"/>
    </source>
</evidence>
<dbReference type="SUPFAM" id="SSF54897">
    <property type="entry name" value="Protease propeptides/inhibitors"/>
    <property type="match status" value="1"/>
</dbReference>
<dbReference type="Proteomes" id="UP000053831">
    <property type="component" value="Unassembled WGS sequence"/>
</dbReference>
<sequence length="631" mass="69124">MGLSQYLTYGVLTAAAVLASPCNNHVVHEKRDINTHWVKRDRLAANDVLPMRIGLAQRNLDKGHDLLMEISDPKSSKYGQHLTPKEVFEMFSPSKRTVDAVSDWLLKSGIPKRSIQPSTDRGWIHFNATTQQAEHLFQTRYHTYEHGVERRSTVGCDEYKVPLHVRDHIDFVEPGVALQGGKVSGGSSRTSLPEKRDKMTRDAPVQGSCFDLVTPDCIREMYNAPIADKASPGNELGVFEKGSWYSPLALDAFFGNYSTRIPKGTRPANVSIDLRNWHYDTLNPTEADMDVQLAFSLIYPQNLTVIQVDDDYYNGVGQAHHMGLFNTWLNAIDSSYCNFTSDGETGNNPDVDPVYPNPNPNIAPGIPITDGWFEGQPACGGYKRQNVISLSYGWTESTLPTNYQFRQCKEFMKLGLMGSTIMTASGDTGTADTSLCSAATIDFSITTAQYPANCPYVLAVGATQVNEDLSESGANAGYWATGGGFSYNYSRPAYQDAAVTEYNEKHNTLPKDKYNANGRAFPDVSAVGLNLAMIGGPIMKPVAGAGTSASTPILASLINMINEERIAAGKNVVGFVNPTFYQHPEIFHDIVAGNNSVCGSPPYNATEGWDPIGGLGTPDYQKMLKVFMDLP</sequence>
<dbReference type="STRING" id="150374.A0A0M9VRL6"/>
<dbReference type="GO" id="GO:0005576">
    <property type="term" value="C:extracellular region"/>
    <property type="evidence" value="ECO:0007669"/>
    <property type="project" value="UniProtKB-SubCell"/>
</dbReference>
<feature type="active site" description="Charge relay system" evidence="11">
    <location>
        <position position="548"/>
    </location>
</feature>
<evidence type="ECO:0000256" key="11">
    <source>
        <dbReference type="PROSITE-ProRule" id="PRU01032"/>
    </source>
</evidence>
<evidence type="ECO:0000256" key="7">
    <source>
        <dbReference type="ARBA" id="ARBA00022801"/>
    </source>
</evidence>
<name>A0A0M9VRL6_ESCWE</name>
<dbReference type="GO" id="GO:0006508">
    <property type="term" value="P:proteolysis"/>
    <property type="evidence" value="ECO:0007669"/>
    <property type="project" value="UniProtKB-KW"/>
</dbReference>
<evidence type="ECO:0000256" key="12">
    <source>
        <dbReference type="SAM" id="MobiDB-lite"/>
    </source>
</evidence>
<dbReference type="GO" id="GO:0046872">
    <property type="term" value="F:metal ion binding"/>
    <property type="evidence" value="ECO:0007669"/>
    <property type="project" value="UniProtKB-UniRule"/>
</dbReference>
<feature type="binding site" evidence="11">
    <location>
        <position position="589"/>
    </location>
    <ligand>
        <name>Ca(2+)</name>
        <dbReference type="ChEBI" id="CHEBI:29108"/>
    </ligand>
</feature>
<evidence type="ECO:0000256" key="3">
    <source>
        <dbReference type="ARBA" id="ARBA00004239"/>
    </source>
</evidence>
<accession>A0A0M9VRL6</accession>
<dbReference type="AlphaFoldDB" id="A0A0M9VRL6"/>
<evidence type="ECO:0000256" key="9">
    <source>
        <dbReference type="ARBA" id="ARBA00022837"/>
    </source>
</evidence>
<feature type="binding site" evidence="11">
    <location>
        <position position="590"/>
    </location>
    <ligand>
        <name>Ca(2+)</name>
        <dbReference type="ChEBI" id="CHEBI:29108"/>
    </ligand>
</feature>